<evidence type="ECO:0000256" key="2">
    <source>
        <dbReference type="SAM" id="Phobius"/>
    </source>
</evidence>
<feature type="transmembrane region" description="Helical" evidence="2">
    <location>
        <begin position="50"/>
        <end position="72"/>
    </location>
</feature>
<accession>A0AAN8LVP7</accession>
<comment type="caution">
    <text evidence="3">The sequence shown here is derived from an EMBL/GenBank/DDBJ whole genome shotgun (WGS) entry which is preliminary data.</text>
</comment>
<proteinExistence type="predicted"/>
<feature type="region of interest" description="Disordered" evidence="1">
    <location>
        <begin position="82"/>
        <end position="103"/>
    </location>
</feature>
<sequence length="111" mass="12758">MVHHHIRSKMIEPQDCDDSDEHEAVPLPTLPPMPRDRIPLQKSNVCSRSYFMVVMVFFHLYIINVIALLLYVHYNNSPGEVLATPNRDEASGGSNHHKPPRVQSATVRFWL</sequence>
<feature type="region of interest" description="Disordered" evidence="1">
    <location>
        <begin position="1"/>
        <end position="35"/>
    </location>
</feature>
<evidence type="ECO:0000256" key="1">
    <source>
        <dbReference type="SAM" id="MobiDB-lite"/>
    </source>
</evidence>
<evidence type="ECO:0000313" key="4">
    <source>
        <dbReference type="Proteomes" id="UP001356427"/>
    </source>
</evidence>
<keyword evidence="2" id="KW-0472">Membrane</keyword>
<keyword evidence="2" id="KW-1133">Transmembrane helix</keyword>
<evidence type="ECO:0000313" key="3">
    <source>
        <dbReference type="EMBL" id="KAK6319425.1"/>
    </source>
</evidence>
<protein>
    <submittedName>
        <fullName evidence="3">Uncharacterized protein</fullName>
    </submittedName>
</protein>
<dbReference type="AlphaFoldDB" id="A0AAN8LVP7"/>
<organism evidence="3 4">
    <name type="scientific">Coregonus suidteri</name>
    <dbReference type="NCBI Taxonomy" id="861788"/>
    <lineage>
        <taxon>Eukaryota</taxon>
        <taxon>Metazoa</taxon>
        <taxon>Chordata</taxon>
        <taxon>Craniata</taxon>
        <taxon>Vertebrata</taxon>
        <taxon>Euteleostomi</taxon>
        <taxon>Actinopterygii</taxon>
        <taxon>Neopterygii</taxon>
        <taxon>Teleostei</taxon>
        <taxon>Protacanthopterygii</taxon>
        <taxon>Salmoniformes</taxon>
        <taxon>Salmonidae</taxon>
        <taxon>Coregoninae</taxon>
        <taxon>Coregonus</taxon>
    </lineage>
</organism>
<dbReference type="Proteomes" id="UP001356427">
    <property type="component" value="Unassembled WGS sequence"/>
</dbReference>
<keyword evidence="2" id="KW-0812">Transmembrane</keyword>
<gene>
    <name evidence="3" type="ORF">J4Q44_G00106360</name>
</gene>
<keyword evidence="4" id="KW-1185">Reference proteome</keyword>
<reference evidence="3 4" key="1">
    <citation type="submission" date="2021-04" db="EMBL/GenBank/DDBJ databases">
        <authorList>
            <person name="De Guttry C."/>
            <person name="Zahm M."/>
            <person name="Klopp C."/>
            <person name="Cabau C."/>
            <person name="Louis A."/>
            <person name="Berthelot C."/>
            <person name="Parey E."/>
            <person name="Roest Crollius H."/>
            <person name="Montfort J."/>
            <person name="Robinson-Rechavi M."/>
            <person name="Bucao C."/>
            <person name="Bouchez O."/>
            <person name="Gislard M."/>
            <person name="Lluch J."/>
            <person name="Milhes M."/>
            <person name="Lampietro C."/>
            <person name="Lopez Roques C."/>
            <person name="Donnadieu C."/>
            <person name="Braasch I."/>
            <person name="Desvignes T."/>
            <person name="Postlethwait J."/>
            <person name="Bobe J."/>
            <person name="Wedekind C."/>
            <person name="Guiguen Y."/>
        </authorList>
    </citation>
    <scope>NUCLEOTIDE SEQUENCE [LARGE SCALE GENOMIC DNA]</scope>
    <source>
        <strain evidence="3">Cs_M1</strain>
        <tissue evidence="3">Blood</tissue>
    </source>
</reference>
<name>A0AAN8LVP7_9TELE</name>
<dbReference type="EMBL" id="JAGTTL010000008">
    <property type="protein sequence ID" value="KAK6319425.1"/>
    <property type="molecule type" value="Genomic_DNA"/>
</dbReference>